<sequence length="529" mass="59890">MYSSSRKRCPKTKWALKILTAAFLAASPAAKSAVNNAYDALIIEARKGNTQPALSWFAQKSTLSNNQIADWLQIALWAGQDKQVITVYNRYRHQQLPARGYAAVAVAYRNLQQWQNSLTLWQKALSLEPQNKDYQRGQILTLADAGHYDTALFKLKQLKSGAPDKANLLAEAYIYKLTGRYQDELRAMTESLPENASKQQYPTEYVLALRNNQLAAAIDDANLTPDIRADIHAELVRLSFMPTRSENERYAIADRALAQYAALEILWHDNPDRTAQYQRIQVDHLGALLTRDRYRDVISHYQRLKKTGQIIPPWALYWVASAYLKDQQPKKAQSIMTELFYNKETIATDLSDEELADLFYSHLESENYPGALTVTKHTINTSPPFLRLMGTPTSIPNDTWLQGHSFLSTVAKYSNDLPQAEITTRELAYNAPGNQGLRIDYASVLQARGWPRAAENELKKAEVIEPRNINLEVEQAWTALTLQEWQQAAVLTHDVVEREPQDPGVVRLKRAVDVHNLAELRIAGSTGID</sequence>
<comment type="caution">
    <text evidence="3">The sequence shown here is derived from an EMBL/GenBank/DDBJ whole genome shotgun (WGS) entry which is preliminary data.</text>
</comment>
<dbReference type="PROSITE" id="PS50005">
    <property type="entry name" value="TPR"/>
    <property type="match status" value="1"/>
</dbReference>
<dbReference type="SMART" id="SM00028">
    <property type="entry name" value="TPR"/>
    <property type="match status" value="1"/>
</dbReference>
<reference evidence="3" key="2">
    <citation type="submission" date="2020-04" db="EMBL/GenBank/DDBJ databases">
        <authorList>
            <consortium name="NCBI Pathogen Detection Project"/>
        </authorList>
    </citation>
    <scope>NUCLEOTIDE SEQUENCE</scope>
    <source>
        <strain evidence="4">EC00681</strain>
        <strain evidence="3">EC00711</strain>
    </source>
</reference>
<dbReference type="EMBL" id="DABFPQ010000015">
    <property type="protein sequence ID" value="HAI8416729.1"/>
    <property type="molecule type" value="Genomic_DNA"/>
</dbReference>
<feature type="repeat" description="TPR" evidence="1">
    <location>
        <begin position="98"/>
        <end position="131"/>
    </location>
</feature>
<dbReference type="InterPro" id="IPR023870">
    <property type="entry name" value="PGA_export_porin_PgaA"/>
</dbReference>
<feature type="chain" id="PRO_5036199260" evidence="2">
    <location>
        <begin position="33"/>
        <end position="529"/>
    </location>
</feature>
<evidence type="ECO:0000313" key="4">
    <source>
        <dbReference type="EMBL" id="HAJ0868313.1"/>
    </source>
</evidence>
<feature type="non-terminal residue" evidence="3">
    <location>
        <position position="529"/>
    </location>
</feature>
<protein>
    <submittedName>
        <fullName evidence="3">Poly-beta-1,6 N-acetyl-D-glucosamine export porin PgaA</fullName>
    </submittedName>
</protein>
<dbReference type="EMBL" id="DABGYU010000015">
    <property type="protein sequence ID" value="HAJ0868313.1"/>
    <property type="molecule type" value="Genomic_DNA"/>
</dbReference>
<proteinExistence type="predicted"/>
<accession>A0A7A2LQA6</accession>
<gene>
    <name evidence="3" type="primary">pgaA</name>
    <name evidence="3" type="ORF">HJ774_003459</name>
    <name evidence="4" type="ORF">HL569_17435</name>
</gene>
<evidence type="ECO:0000313" key="3">
    <source>
        <dbReference type="EMBL" id="HAI8416729.1"/>
    </source>
</evidence>
<organism evidence="3">
    <name type="scientific">Escherichia coli</name>
    <dbReference type="NCBI Taxonomy" id="562"/>
    <lineage>
        <taxon>Bacteria</taxon>
        <taxon>Pseudomonadati</taxon>
        <taxon>Pseudomonadota</taxon>
        <taxon>Gammaproteobacteria</taxon>
        <taxon>Enterobacterales</taxon>
        <taxon>Enterobacteriaceae</taxon>
        <taxon>Escherichia</taxon>
    </lineage>
</organism>
<name>A0A7A2LQA6_ECOLX</name>
<evidence type="ECO:0000256" key="1">
    <source>
        <dbReference type="PROSITE-ProRule" id="PRU00339"/>
    </source>
</evidence>
<dbReference type="SUPFAM" id="SSF48452">
    <property type="entry name" value="TPR-like"/>
    <property type="match status" value="2"/>
</dbReference>
<feature type="signal peptide" evidence="2">
    <location>
        <begin position="1"/>
        <end position="32"/>
    </location>
</feature>
<evidence type="ECO:0000256" key="2">
    <source>
        <dbReference type="SAM" id="SignalP"/>
    </source>
</evidence>
<keyword evidence="1" id="KW-0802">TPR repeat</keyword>
<dbReference type="AlphaFoldDB" id="A0A7A2LQA6"/>
<keyword evidence="2" id="KW-0732">Signal</keyword>
<reference evidence="3" key="1">
    <citation type="journal article" date="2018" name="Genome Biol.">
        <title>SKESA: strategic k-mer extension for scrupulous assemblies.</title>
        <authorList>
            <person name="Souvorov A."/>
            <person name="Agarwala R."/>
            <person name="Lipman D.J."/>
        </authorList>
    </citation>
    <scope>NUCLEOTIDE SEQUENCE</scope>
    <source>
        <strain evidence="4">EC00681</strain>
        <strain evidence="3">EC00711</strain>
    </source>
</reference>
<dbReference type="InterPro" id="IPR011990">
    <property type="entry name" value="TPR-like_helical_dom_sf"/>
</dbReference>
<dbReference type="InterPro" id="IPR019734">
    <property type="entry name" value="TPR_rpt"/>
</dbReference>
<dbReference type="NCBIfam" id="TIGR03939">
    <property type="entry name" value="PGA_TPR_OMP"/>
    <property type="match status" value="1"/>
</dbReference>
<dbReference type="Gene3D" id="1.25.40.10">
    <property type="entry name" value="Tetratricopeptide repeat domain"/>
    <property type="match status" value="2"/>
</dbReference>
<dbReference type="GO" id="GO:1901515">
    <property type="term" value="F:poly-beta-1,6-N-acetyl-D-glucosamine transmembrane transporter activity"/>
    <property type="evidence" value="ECO:0007669"/>
    <property type="project" value="InterPro"/>
</dbReference>